<dbReference type="InterPro" id="IPR017441">
    <property type="entry name" value="Protein_kinase_ATP_BS"/>
</dbReference>
<evidence type="ECO:0000313" key="2">
    <source>
        <dbReference type="EMBL" id="KAJ3722114.1"/>
    </source>
</evidence>
<accession>A0AA38JDE5</accession>
<dbReference type="SUPFAM" id="SSF56112">
    <property type="entry name" value="Protein kinase-like (PK-like)"/>
    <property type="match status" value="1"/>
</dbReference>
<evidence type="ECO:0000313" key="3">
    <source>
        <dbReference type="Proteomes" id="UP001176059"/>
    </source>
</evidence>
<proteinExistence type="predicted"/>
<evidence type="ECO:0000256" key="1">
    <source>
        <dbReference type="PROSITE-ProRule" id="PRU10141"/>
    </source>
</evidence>
<organism evidence="2 3">
    <name type="scientific">Lentinula guzmanii</name>
    <dbReference type="NCBI Taxonomy" id="2804957"/>
    <lineage>
        <taxon>Eukaryota</taxon>
        <taxon>Fungi</taxon>
        <taxon>Dikarya</taxon>
        <taxon>Basidiomycota</taxon>
        <taxon>Agaricomycotina</taxon>
        <taxon>Agaricomycetes</taxon>
        <taxon>Agaricomycetidae</taxon>
        <taxon>Agaricales</taxon>
        <taxon>Marasmiineae</taxon>
        <taxon>Omphalotaceae</taxon>
        <taxon>Lentinula</taxon>
    </lineage>
</organism>
<dbReference type="GO" id="GO:0005524">
    <property type="term" value="F:ATP binding"/>
    <property type="evidence" value="ECO:0007669"/>
    <property type="project" value="UniProtKB-UniRule"/>
</dbReference>
<keyword evidence="1" id="KW-0067">ATP-binding</keyword>
<comment type="caution">
    <text evidence="2">The sequence shown here is derived from an EMBL/GenBank/DDBJ whole genome shotgun (WGS) entry which is preliminary data.</text>
</comment>
<dbReference type="InterPro" id="IPR011009">
    <property type="entry name" value="Kinase-like_dom_sf"/>
</dbReference>
<dbReference type="EMBL" id="JANVFO010000057">
    <property type="protein sequence ID" value="KAJ3722114.1"/>
    <property type="molecule type" value="Genomic_DNA"/>
</dbReference>
<reference evidence="2" key="1">
    <citation type="submission" date="2022-08" db="EMBL/GenBank/DDBJ databases">
        <authorList>
            <consortium name="DOE Joint Genome Institute"/>
            <person name="Min B."/>
            <person name="Sierra-Patev S."/>
            <person name="Naranjo-Ortiz M."/>
            <person name="Looney B."/>
            <person name="Konkel Z."/>
            <person name="Slot J.C."/>
            <person name="Sakamoto Y."/>
            <person name="Steenwyk J.L."/>
            <person name="Rokas A."/>
            <person name="Carro J."/>
            <person name="Camarero S."/>
            <person name="Ferreira P."/>
            <person name="Molpeceres G."/>
            <person name="Ruiz-duenas F.J."/>
            <person name="Serrano A."/>
            <person name="Henrissat B."/>
            <person name="Drula E."/>
            <person name="Hughes K.W."/>
            <person name="Mata J.L."/>
            <person name="Ishikawa N.K."/>
            <person name="Vargas-Isla R."/>
            <person name="Ushijima S."/>
            <person name="Smith C.A."/>
            <person name="Ahrendt S."/>
            <person name="Andreopoulos W."/>
            <person name="He G."/>
            <person name="LaButti K."/>
            <person name="Lipzen A."/>
            <person name="Ng V."/>
            <person name="Riley R."/>
            <person name="Sandor L."/>
            <person name="Barry K."/>
            <person name="Martinez A.T."/>
            <person name="Xiao Y."/>
            <person name="Gibbons J.G."/>
            <person name="Terashima K."/>
            <person name="Hibbett D.S."/>
            <person name="Grigoriev I.V."/>
        </authorList>
    </citation>
    <scope>NUCLEOTIDE SEQUENCE</scope>
    <source>
        <strain evidence="2">ET3784</strain>
    </source>
</reference>
<feature type="binding site" evidence="1">
    <location>
        <position position="108"/>
    </location>
    <ligand>
        <name>ATP</name>
        <dbReference type="ChEBI" id="CHEBI:30616"/>
    </ligand>
</feature>
<dbReference type="AlphaFoldDB" id="A0AA38JDE5"/>
<name>A0AA38JDE5_9AGAR</name>
<sequence>MEKHNIHFQSPLSLISALTINADTEEFSFRLDLSRSESFPSHRFSCVDDKFHADIRYSTYQVPQNAAHLQLKLGDCLGFGATGTVYSAHISNSLSDLSPPVPQELIVKFARLNHCRSLAREAWIYNCLDENQRLTGTVVPRCYGFFTSKLTESGVDYTTLSSSELPFELPWSLYEFDGNPDRDDILHDDFDDEVVRPQTWNPGHIITKDSSPWNSWTPDPDDPLVAVLLLEKGGQRYTDFDDKDPLVREDVELVCEDLEFAGIAHNDFRMPNLIRAPPATSVCRRHKRVHTWNIIDFNQAWPLDLSVENFPRDTNAVLNSRYRSGYFYGWQ</sequence>
<dbReference type="PROSITE" id="PS00107">
    <property type="entry name" value="PROTEIN_KINASE_ATP"/>
    <property type="match status" value="1"/>
</dbReference>
<evidence type="ECO:0008006" key="4">
    <source>
        <dbReference type="Google" id="ProtNLM"/>
    </source>
</evidence>
<gene>
    <name evidence="2" type="ORF">DFJ43DRAFT_681408</name>
</gene>
<keyword evidence="1" id="KW-0547">Nucleotide-binding</keyword>
<protein>
    <recommendedName>
        <fullName evidence="4">Protein kinase domain-containing protein</fullName>
    </recommendedName>
</protein>
<dbReference type="Proteomes" id="UP001176059">
    <property type="component" value="Unassembled WGS sequence"/>
</dbReference>
<reference evidence="2" key="2">
    <citation type="journal article" date="2023" name="Proc. Natl. Acad. Sci. U.S.A.">
        <title>A global phylogenomic analysis of the shiitake genus Lentinula.</title>
        <authorList>
            <person name="Sierra-Patev S."/>
            <person name="Min B."/>
            <person name="Naranjo-Ortiz M."/>
            <person name="Looney B."/>
            <person name="Konkel Z."/>
            <person name="Slot J.C."/>
            <person name="Sakamoto Y."/>
            <person name="Steenwyk J.L."/>
            <person name="Rokas A."/>
            <person name="Carro J."/>
            <person name="Camarero S."/>
            <person name="Ferreira P."/>
            <person name="Molpeceres G."/>
            <person name="Ruiz-Duenas F.J."/>
            <person name="Serrano A."/>
            <person name="Henrissat B."/>
            <person name="Drula E."/>
            <person name="Hughes K.W."/>
            <person name="Mata J.L."/>
            <person name="Ishikawa N.K."/>
            <person name="Vargas-Isla R."/>
            <person name="Ushijima S."/>
            <person name="Smith C.A."/>
            <person name="Donoghue J."/>
            <person name="Ahrendt S."/>
            <person name="Andreopoulos W."/>
            <person name="He G."/>
            <person name="LaButti K."/>
            <person name="Lipzen A."/>
            <person name="Ng V."/>
            <person name="Riley R."/>
            <person name="Sandor L."/>
            <person name="Barry K."/>
            <person name="Martinez A.T."/>
            <person name="Xiao Y."/>
            <person name="Gibbons J.G."/>
            <person name="Terashima K."/>
            <person name="Grigoriev I.V."/>
            <person name="Hibbett D."/>
        </authorList>
    </citation>
    <scope>NUCLEOTIDE SEQUENCE</scope>
    <source>
        <strain evidence="2">ET3784</strain>
    </source>
</reference>
<keyword evidence="3" id="KW-1185">Reference proteome</keyword>